<organism evidence="26 27">
    <name type="scientific">[Torrubiella] hemipterigena</name>
    <dbReference type="NCBI Taxonomy" id="1531966"/>
    <lineage>
        <taxon>Eukaryota</taxon>
        <taxon>Fungi</taxon>
        <taxon>Dikarya</taxon>
        <taxon>Ascomycota</taxon>
        <taxon>Pezizomycotina</taxon>
        <taxon>Sordariomycetes</taxon>
        <taxon>Hypocreomycetidae</taxon>
        <taxon>Hypocreales</taxon>
        <taxon>Clavicipitaceae</taxon>
        <taxon>Clavicipitaceae incertae sedis</taxon>
        <taxon>'Torrubiella' clade</taxon>
    </lineage>
</organism>
<keyword evidence="11 20" id="KW-0227">DNA damage</keyword>
<dbReference type="PROSITE" id="PS50290">
    <property type="entry name" value="PI3_4_KINASE_3"/>
    <property type="match status" value="1"/>
</dbReference>
<dbReference type="SMART" id="SM01343">
    <property type="entry name" value="FATC"/>
    <property type="match status" value="1"/>
</dbReference>
<evidence type="ECO:0000256" key="19">
    <source>
        <dbReference type="ARBA" id="ARBA00048679"/>
    </source>
</evidence>
<evidence type="ECO:0000256" key="8">
    <source>
        <dbReference type="ARBA" id="ARBA00022527"/>
    </source>
</evidence>
<evidence type="ECO:0000256" key="22">
    <source>
        <dbReference type="SAM" id="MobiDB-lite"/>
    </source>
</evidence>
<feature type="region of interest" description="Disordered" evidence="22">
    <location>
        <begin position="2846"/>
        <end position="2878"/>
    </location>
</feature>
<comment type="catalytic activity">
    <reaction evidence="18 20">
        <text>L-threonyl-[protein] + ATP = O-phospho-L-threonyl-[protein] + ADP + H(+)</text>
        <dbReference type="Rhea" id="RHEA:46608"/>
        <dbReference type="Rhea" id="RHEA-COMP:11060"/>
        <dbReference type="Rhea" id="RHEA-COMP:11605"/>
        <dbReference type="ChEBI" id="CHEBI:15378"/>
        <dbReference type="ChEBI" id="CHEBI:30013"/>
        <dbReference type="ChEBI" id="CHEBI:30616"/>
        <dbReference type="ChEBI" id="CHEBI:61977"/>
        <dbReference type="ChEBI" id="CHEBI:456216"/>
        <dbReference type="EC" id="2.7.11.1"/>
    </reaction>
</comment>
<dbReference type="InterPro" id="IPR018936">
    <property type="entry name" value="PI3/4_kinase_CS"/>
</dbReference>
<dbReference type="InterPro" id="IPR021668">
    <property type="entry name" value="TAN"/>
</dbReference>
<reference evidence="26 27" key="1">
    <citation type="journal article" date="2015" name="Genome Announc.">
        <title>Draft Genome Sequence and Gene Annotation of the Entomopathogenic Fungus Verticillium hemipterigenum.</title>
        <authorList>
            <person name="Horn F."/>
            <person name="Habel A."/>
            <person name="Scharf D.H."/>
            <person name="Dworschak J."/>
            <person name="Brakhage A.A."/>
            <person name="Guthke R."/>
            <person name="Hertweck C."/>
            <person name="Linde J."/>
        </authorList>
    </citation>
    <scope>NUCLEOTIDE SEQUENCE [LARGE SCALE GENOMIC DNA]</scope>
</reference>
<evidence type="ECO:0000256" key="2">
    <source>
        <dbReference type="ARBA" id="ARBA00004574"/>
    </source>
</evidence>
<feature type="domain" description="FAT" evidence="24">
    <location>
        <begin position="1851"/>
        <end position="2456"/>
    </location>
</feature>
<evidence type="ECO:0000313" key="26">
    <source>
        <dbReference type="EMBL" id="CEJ94935.1"/>
    </source>
</evidence>
<sequence>MAPPRVAKDSLKSLSDKLQSMASGDTLSTEPIESLLLVLKNPVQIAEFSKFDSSTFHSFFENLFRFVLASKRDFLSKPKSKTPLTRLAKAGELVKISIGIGIPRIRQKTLSAVVDHITQVIAGPNGTQIEPIVDNYGKALSDLVAFPSHVEHLATSEKARWHACVDFFISIVHRAMPNDACELDSMRQDSPRLGTPAARSMTVRASSVLYSARGADVARKGQLDDALDALQNLSIGSNAPILDRLDELTEVGLRVLSSGNGSLHSKIASFAIINNLLTVSKCEKEEETRTLTQSLVPIIAYWWRSDKSDRDSALAGLRQEILRTVMLIGPPLEYIVSKMVDKDTADELDQLLDGLWLEYSRRETKLQLEDITFSRSELMNGYLQHKFFGLQTHSAEAEQRWMLVKSIAALENILSSYSLKTQEHARSDPDARRKKRRTELHESRILKRFNAGDKNIQFAALHVLPFILNCQDLLQDDLNELLPLLLELTNHKDSLVVSWSLIALACCALSYHTRTEARHWKQSWLIATRTVSISGTSRAACFLLHAIADRNIFPHHEIAEDVNGIVAAADVKGPAVLCDTSIALMSKFMLLRNMKLPNASHATSNHIIRWLFLRWKPAEISRGPPASSLDIINLLCNCCGSQRFIPDEQALVPGGSLFALYTSLKSTAKFESYLLLLEDPVRVTTGSKTIQQDPDRTTTSSITDRTSSYATKKLILELLYPKLEEFGGICTEWTVSAGKGNLSIPLEIFDNFLSALLVGALMLPHVLDINSSQATSLESVIHDLADRGITVAISSSESETFIHHLLTHVAPFMPRMNSLSIETLQAVHHGLYKLLMKLSFCMEGGKISQDFSDIQDQMDLDDEFQSQSSRTTTVSTPNTSPRTLVQAQTSYVCFYSDIQSRFGLLREFHDDESQTGLVPALFVEKLTDLSNDELLAKYAFVIELFSSDLVASVDTALLIIQRIGSILSKYAYTCCEICLVTCIDIIDGLTSIWRQDDDNLNGAVGDLYYYLVNQALPSNMLSPRALISLSSLLFTLLKVYPGYGTQLELDSCRTTLFRIMENTRIEVKYFIADRIADLFDLFILAVHDEVFVDVLDRLPSDPAQTSGIAYRLLVLTRLACKWPTLLRRCVYHIFETPGKVQNANKHAERCMNEISKQLKLDSARDLFKLFSRQLLYTWMENDSPESIPYFVFDFDDVSDLLKSAEADAVGLAYMRNQDTTQRFISEATGKSKVDSLKNNFATSLAFSMVQIASTAAGKDHGELAITKALGNKAYTEAVYVNFVDIVFAFLSLIDQDDSVEKVLAKFPDLVYASRNLKDILAISHSPSQLPPNQQPVFRAKYVIYELSRLCQGTQFQLHELWTPSLVVSVVRKLLNAVRPALGSLHACSILRKIRLVVALAGKVVFDSYCLEMLLTTTRTFVVDGECADDALGLSQYLLLGGQMHLEKHPSLLAGYSLSTLVSLRVFLESSQSSTTQESQFRATMQKAQKFHDWFTKYLANANITFNSQVQKNAFSSITQAAGYTRSSGNAEKNTHESNLLLNILGDEGSADQLLDQSSRKLALSLLCGDFSMPAQVTDDIIDQDTKAIEYSSAVFKSCEAEGLSQNYLSWAGRVLGRAFAASGDLPDDLLCETKLQQYAKLSPNKNGSEMGILSLLQELTASPDTEFAGLAEAALRSAVSIAHAVEDSPLVVACQRSLREPLYLASKWNLYHSPPSESVDASSSTIARSVWPDDINSPDWARNLSIYLVRCVSDSTLLSVLQPVLDKVPGFASKALPFIVHLVLLFQSGEQPVVRQLLSDSANTWLKTVTSDNEDGVKLLLNTVLYLRTQEFPNEATIADRLGFLSLDYGLLAQAASHCGMYKSALLFIEIAAWQSSKSSRRTSTSIPQQLDQRETLLSIFENIDDPDAYYGLPEEANLANVLARVEYENEGSKTLAFRGAQLDSHIRMNDRTAATDSQALVNALSTLGYAGLSHSLLQVQQDADPTFASIESTYKAATKLEMWNLPAISNEHHYAVNTYRAYQSISSATNELIAQNAVYDALSSSMKALTSHGHTNASTLRKQLGGLASLTELDELLNVADSANLDMIASNLDSRSQWMRRGVYDDVNQILSSRGTTLNVLAEHSDLVGSSKVPKATLRQMQVSSLLLSSQIYRFHKANQESLNISTALSNMIPACEKLDLHVDAAITIEIANSLWDHGEIGSSIRMLQSVDQKSQLNRQAIPVKRADLLAKIGHKASVARLEKPRDIQKKYLEPALKDLDGESKTQEAGLVFHQFAKFCDEQLQDADGLEDLGRLQSLKKAKSNEVQELQSLIATTKETQLRKKYNNVLGREKQWLELDQQELRRVEQTRAEFIRLSLENYLLSLAASDEHDNDALRFTALWLQRPDDEVTNKAVSRHLSKVPTRKFAGLMNQLTSRLQNDGSPFQKLLMELAYNVCNDHPYHGMYQVWSGTNAKIQQKDQVAVMRVRATELLAERLTSKESSAKVWTSISKTSRYYHAFAMDRDEKLYKAGNKLPLRNSPKGQNLMSCLSRYPIPPPTMHIEVSATRNYSHIPMVAKVDSTMTIASGISAPKIITLVGTDGKRYKQLVKGSHDDLRQDAIMEQVFAAVSSVLKLHRTTRQRNLGIRTYKVLPLTASSGLIEFVPNTIPLHEFLMPAHEKYYPRDLKGSSCRKEIFNVQGQSVEIRVSTYKKITERFHPVMKHFFMEHFTDPDEWFTRRLAYTRSTAAISILGHVLGLGDRHGHNILLDTKTGEAVHIDLGVAFEAGRILPVPELVPFRLTRDIVDGMGITKTEGVFRRCCEFTLDALREEQYSIMTILDVLRYDPLYTWTIAPLRMAKLQKNRHNDDNAAPEESIAENAKKETKTTSTLNEPSEADRALEVVRKKLSKALSVSATVNDLINQATDERNLAVLYCGWSAYA</sequence>
<gene>
    <name evidence="26" type="ORF">VHEMI10441</name>
</gene>
<dbReference type="GO" id="GO:0000781">
    <property type="term" value="C:chromosome, telomeric region"/>
    <property type="evidence" value="ECO:0007669"/>
    <property type="project" value="UniProtKB-SubCell"/>
</dbReference>
<dbReference type="InterPro" id="IPR014009">
    <property type="entry name" value="PIK_FAT"/>
</dbReference>
<dbReference type="GO" id="GO:0006325">
    <property type="term" value="P:chromatin organization"/>
    <property type="evidence" value="ECO:0007669"/>
    <property type="project" value="UniProtKB-KW"/>
</dbReference>
<dbReference type="InterPro" id="IPR016024">
    <property type="entry name" value="ARM-type_fold"/>
</dbReference>
<dbReference type="PANTHER" id="PTHR37079">
    <property type="entry name" value="SERINE/THREONINE-PROTEIN KINASE ATM"/>
    <property type="match status" value="1"/>
</dbReference>
<evidence type="ECO:0000259" key="25">
    <source>
        <dbReference type="PROSITE" id="PS51190"/>
    </source>
</evidence>
<dbReference type="Pfam" id="PF11640">
    <property type="entry name" value="TAN"/>
    <property type="match status" value="1"/>
</dbReference>
<dbReference type="EMBL" id="CDHN01000008">
    <property type="protein sequence ID" value="CEJ94935.1"/>
    <property type="molecule type" value="Genomic_DNA"/>
</dbReference>
<comment type="function">
    <text evidence="17 20">Serine/threonine protein kinase which activates checkpoint signaling upon genotoxic stresses such as ionizing radiation (IR), ultraviolet light (UV), or DNA replication stalling, thereby acting as a DNA damage sensor. Recognizes the substrate consensus sequence [ST]-Q. Phosphorylates histone H2A to form H2AS128ph (gamma-H2A) at sites of DNA damage, involved in the regulation of DNA damage response mechanism. Required for the control of telomere length and genome stability.</text>
</comment>
<keyword evidence="15 20" id="KW-0779">Telomere</keyword>
<evidence type="ECO:0000256" key="3">
    <source>
        <dbReference type="ARBA" id="ARBA00010769"/>
    </source>
</evidence>
<evidence type="ECO:0000259" key="24">
    <source>
        <dbReference type="PROSITE" id="PS51189"/>
    </source>
</evidence>
<keyword evidence="27" id="KW-1185">Reference proteome</keyword>
<evidence type="ECO:0000256" key="5">
    <source>
        <dbReference type="ARBA" id="ARBA00012513"/>
    </source>
</evidence>
<keyword evidence="21" id="KW-0175">Coiled coil</keyword>
<dbReference type="GO" id="GO:0004674">
    <property type="term" value="F:protein serine/threonine kinase activity"/>
    <property type="evidence" value="ECO:0007669"/>
    <property type="project" value="UniProtKB-KW"/>
</dbReference>
<dbReference type="PROSITE" id="PS51190">
    <property type="entry name" value="FATC"/>
    <property type="match status" value="1"/>
</dbReference>
<feature type="domain" description="PI3K/PI4K catalytic" evidence="23">
    <location>
        <begin position="2561"/>
        <end position="2872"/>
    </location>
</feature>
<evidence type="ECO:0000256" key="11">
    <source>
        <dbReference type="ARBA" id="ARBA00022763"/>
    </source>
</evidence>
<accession>A0A0A1TRU8</accession>
<dbReference type="PROSITE" id="PS51189">
    <property type="entry name" value="FAT"/>
    <property type="match status" value="1"/>
</dbReference>
<dbReference type="SUPFAM" id="SSF56112">
    <property type="entry name" value="Protein kinase-like (PK-like)"/>
    <property type="match status" value="1"/>
</dbReference>
<evidence type="ECO:0000256" key="13">
    <source>
        <dbReference type="ARBA" id="ARBA00022840"/>
    </source>
</evidence>
<evidence type="ECO:0000256" key="18">
    <source>
        <dbReference type="ARBA" id="ARBA00047899"/>
    </source>
</evidence>
<keyword evidence="8 20" id="KW-0723">Serine/threonine-protein kinase</keyword>
<keyword evidence="12 20" id="KW-0418">Kinase</keyword>
<evidence type="ECO:0000256" key="21">
    <source>
        <dbReference type="SAM" id="Coils"/>
    </source>
</evidence>
<evidence type="ECO:0000256" key="20">
    <source>
        <dbReference type="RuleBase" id="RU365027"/>
    </source>
</evidence>
<comment type="subunit">
    <text evidence="4">Associates with DNA double-strand breaks.</text>
</comment>
<keyword evidence="13 20" id="KW-0067">ATP-binding</keyword>
<evidence type="ECO:0000256" key="9">
    <source>
        <dbReference type="ARBA" id="ARBA00022679"/>
    </source>
</evidence>
<keyword evidence="14 20" id="KW-0156">Chromatin regulator</keyword>
<evidence type="ECO:0000256" key="14">
    <source>
        <dbReference type="ARBA" id="ARBA00022853"/>
    </source>
</evidence>
<evidence type="ECO:0000256" key="6">
    <source>
        <dbReference type="ARBA" id="ARBA00014619"/>
    </source>
</evidence>
<evidence type="ECO:0000256" key="1">
    <source>
        <dbReference type="ARBA" id="ARBA00004123"/>
    </source>
</evidence>
<keyword evidence="7 20" id="KW-0158">Chromosome</keyword>
<keyword evidence="10 20" id="KW-0547">Nucleotide-binding</keyword>
<dbReference type="PANTHER" id="PTHR37079:SF4">
    <property type="entry name" value="SERINE_THREONINE-PROTEIN KINASE ATM"/>
    <property type="match status" value="1"/>
</dbReference>
<dbReference type="InterPro" id="IPR036940">
    <property type="entry name" value="PI3/4_kinase_cat_sf"/>
</dbReference>
<evidence type="ECO:0000256" key="12">
    <source>
        <dbReference type="ARBA" id="ARBA00022777"/>
    </source>
</evidence>
<evidence type="ECO:0000256" key="7">
    <source>
        <dbReference type="ARBA" id="ARBA00022454"/>
    </source>
</evidence>
<dbReference type="InterPro" id="IPR038980">
    <property type="entry name" value="ATM_plant"/>
</dbReference>
<name>A0A0A1TRU8_9HYPO</name>
<keyword evidence="16 20" id="KW-0539">Nucleus</keyword>
<dbReference type="Pfam" id="PF02260">
    <property type="entry name" value="FATC"/>
    <property type="match status" value="1"/>
</dbReference>
<feature type="coiled-coil region" evidence="21">
    <location>
        <begin position="2294"/>
        <end position="2321"/>
    </location>
</feature>
<dbReference type="InterPro" id="IPR003152">
    <property type="entry name" value="FATC_dom"/>
</dbReference>
<evidence type="ECO:0000256" key="17">
    <source>
        <dbReference type="ARBA" id="ARBA00025079"/>
    </source>
</evidence>
<dbReference type="Proteomes" id="UP000039046">
    <property type="component" value="Unassembled WGS sequence"/>
</dbReference>
<dbReference type="GO" id="GO:0106310">
    <property type="term" value="F:protein serine kinase activity"/>
    <property type="evidence" value="ECO:0007669"/>
    <property type="project" value="RHEA"/>
</dbReference>
<feature type="domain" description="FATC" evidence="25">
    <location>
        <begin position="2891"/>
        <end position="2923"/>
    </location>
</feature>
<dbReference type="GO" id="GO:0005634">
    <property type="term" value="C:nucleus"/>
    <property type="evidence" value="ECO:0007669"/>
    <property type="project" value="UniProtKB-SubCell"/>
</dbReference>
<proteinExistence type="inferred from homology"/>
<dbReference type="OrthoDB" id="381190at2759"/>
<dbReference type="InterPro" id="IPR011009">
    <property type="entry name" value="Kinase-like_dom_sf"/>
</dbReference>
<dbReference type="GO" id="GO:0006281">
    <property type="term" value="P:DNA repair"/>
    <property type="evidence" value="ECO:0007669"/>
    <property type="project" value="InterPro"/>
</dbReference>
<evidence type="ECO:0000259" key="23">
    <source>
        <dbReference type="PROSITE" id="PS50290"/>
    </source>
</evidence>
<dbReference type="SMART" id="SM01342">
    <property type="entry name" value="TAN"/>
    <property type="match status" value="1"/>
</dbReference>
<comment type="catalytic activity">
    <reaction evidence="19">
        <text>L-seryl-[protein] + ATP = O-phospho-L-seryl-[protein] + ADP + H(+)</text>
        <dbReference type="Rhea" id="RHEA:17989"/>
        <dbReference type="Rhea" id="RHEA-COMP:9863"/>
        <dbReference type="Rhea" id="RHEA-COMP:11604"/>
        <dbReference type="ChEBI" id="CHEBI:15378"/>
        <dbReference type="ChEBI" id="CHEBI:29999"/>
        <dbReference type="ChEBI" id="CHEBI:30616"/>
        <dbReference type="ChEBI" id="CHEBI:83421"/>
        <dbReference type="ChEBI" id="CHEBI:456216"/>
        <dbReference type="EC" id="2.7.11.1"/>
    </reaction>
</comment>
<evidence type="ECO:0000313" key="27">
    <source>
        <dbReference type="Proteomes" id="UP000039046"/>
    </source>
</evidence>
<evidence type="ECO:0000256" key="15">
    <source>
        <dbReference type="ARBA" id="ARBA00022895"/>
    </source>
</evidence>
<dbReference type="GO" id="GO:0035556">
    <property type="term" value="P:intracellular signal transduction"/>
    <property type="evidence" value="ECO:0007669"/>
    <property type="project" value="UniProtKB-ARBA"/>
</dbReference>
<dbReference type="Gene3D" id="3.30.1010.10">
    <property type="entry name" value="Phosphatidylinositol 3-kinase Catalytic Subunit, Chain A, domain 4"/>
    <property type="match status" value="1"/>
</dbReference>
<dbReference type="PROSITE" id="PS00916">
    <property type="entry name" value="PI3_4_KINASE_2"/>
    <property type="match status" value="1"/>
</dbReference>
<evidence type="ECO:0000256" key="16">
    <source>
        <dbReference type="ARBA" id="ARBA00023242"/>
    </source>
</evidence>
<dbReference type="GO" id="GO:0005524">
    <property type="term" value="F:ATP binding"/>
    <property type="evidence" value="ECO:0007669"/>
    <property type="project" value="UniProtKB-KW"/>
</dbReference>
<dbReference type="FunFam" id="3.30.1010.10:FF:000019">
    <property type="entry name" value="Serine/threonine-protein kinase Tel1"/>
    <property type="match status" value="1"/>
</dbReference>
<dbReference type="SUPFAM" id="SSF48371">
    <property type="entry name" value="ARM repeat"/>
    <property type="match status" value="1"/>
</dbReference>
<dbReference type="SMART" id="SM00146">
    <property type="entry name" value="PI3Kc"/>
    <property type="match status" value="1"/>
</dbReference>
<dbReference type="CDD" id="cd05171">
    <property type="entry name" value="PIKKc_ATM"/>
    <property type="match status" value="1"/>
</dbReference>
<dbReference type="Pfam" id="PF00454">
    <property type="entry name" value="PI3_PI4_kinase"/>
    <property type="match status" value="1"/>
</dbReference>
<dbReference type="InterPro" id="IPR044107">
    <property type="entry name" value="PIKKc_ATM"/>
</dbReference>
<keyword evidence="9 20" id="KW-0808">Transferase</keyword>
<comment type="similarity">
    <text evidence="3 20">Belongs to the PI3/PI4-kinase family. ATM subfamily.</text>
</comment>
<evidence type="ECO:0000256" key="10">
    <source>
        <dbReference type="ARBA" id="ARBA00022741"/>
    </source>
</evidence>
<dbReference type="InterPro" id="IPR000403">
    <property type="entry name" value="PI3/4_kinase_cat_dom"/>
</dbReference>
<dbReference type="PROSITE" id="PS00915">
    <property type="entry name" value="PI3_4_KINASE_1"/>
    <property type="match status" value="1"/>
</dbReference>
<comment type="subcellular location">
    <subcellularLocation>
        <location evidence="2 20">Chromosome</location>
        <location evidence="2 20">Telomere</location>
    </subcellularLocation>
    <subcellularLocation>
        <location evidence="1 20">Nucleus</location>
    </subcellularLocation>
</comment>
<evidence type="ECO:0000256" key="4">
    <source>
        <dbReference type="ARBA" id="ARBA00011370"/>
    </source>
</evidence>
<protein>
    <recommendedName>
        <fullName evidence="6 20">Serine/threonine-protein kinase Tel1</fullName>
        <ecNumber evidence="5 20">2.7.11.1</ecNumber>
    </recommendedName>
</protein>
<dbReference type="EC" id="2.7.11.1" evidence="5 20"/>
<dbReference type="Gene3D" id="1.10.1070.11">
    <property type="entry name" value="Phosphatidylinositol 3-/4-kinase, catalytic domain"/>
    <property type="match status" value="1"/>
</dbReference>
<dbReference type="STRING" id="1531966.A0A0A1TRU8"/>